<dbReference type="GO" id="GO:0005886">
    <property type="term" value="C:plasma membrane"/>
    <property type="evidence" value="ECO:0007669"/>
    <property type="project" value="UniProtKB-SubCell"/>
</dbReference>
<keyword evidence="4 6" id="KW-1133">Transmembrane helix</keyword>
<feature type="transmembrane region" description="Helical" evidence="6">
    <location>
        <begin position="56"/>
        <end position="78"/>
    </location>
</feature>
<keyword evidence="5 6" id="KW-0472">Membrane</keyword>
<comment type="catalytic activity">
    <reaction evidence="6">
        <text>putrescine(in) + L-ornithine(out) = putrescine(out) + L-ornithine(in)</text>
        <dbReference type="Rhea" id="RHEA:28827"/>
        <dbReference type="ChEBI" id="CHEBI:46911"/>
        <dbReference type="ChEBI" id="CHEBI:326268"/>
    </reaction>
</comment>
<dbReference type="PIRSF" id="PIRSF006060">
    <property type="entry name" value="AA_transporter"/>
    <property type="match status" value="1"/>
</dbReference>
<evidence type="ECO:0000313" key="7">
    <source>
        <dbReference type="EMBL" id="SFP62126.1"/>
    </source>
</evidence>
<evidence type="ECO:0000256" key="4">
    <source>
        <dbReference type="ARBA" id="ARBA00022989"/>
    </source>
</evidence>
<dbReference type="NCBIfam" id="NF007938">
    <property type="entry name" value="PRK10655.1"/>
    <property type="match status" value="1"/>
</dbReference>
<comment type="catalytic activity">
    <reaction evidence="6">
        <text>putrescine(in) + H(+)(in) = putrescine(out) + H(+)(out)</text>
        <dbReference type="Rhea" id="RHEA:28891"/>
        <dbReference type="ChEBI" id="CHEBI:15378"/>
        <dbReference type="ChEBI" id="CHEBI:326268"/>
    </reaction>
</comment>
<dbReference type="HAMAP" id="MF_02073">
    <property type="entry name" value="Putrescine_transp"/>
    <property type="match status" value="1"/>
</dbReference>
<feature type="transmembrane region" description="Helical" evidence="6">
    <location>
        <begin position="199"/>
        <end position="219"/>
    </location>
</feature>
<dbReference type="InterPro" id="IPR027566">
    <property type="entry name" value="Symport/antiport_PotE"/>
</dbReference>
<keyword evidence="3 6" id="KW-0812">Transmembrane</keyword>
<keyword evidence="6" id="KW-0769">Symport</keyword>
<gene>
    <name evidence="6" type="primary">potE</name>
    <name evidence="7" type="ORF">SAMN05216190_11417</name>
</gene>
<dbReference type="InterPro" id="IPR050367">
    <property type="entry name" value="APC_superfamily"/>
</dbReference>
<dbReference type="AlphaFoldDB" id="A0A1I5RVY8"/>
<dbReference type="PANTHER" id="PTHR42770">
    <property type="entry name" value="AMINO ACID TRANSPORTER-RELATED"/>
    <property type="match status" value="1"/>
</dbReference>
<evidence type="ECO:0000313" key="8">
    <source>
        <dbReference type="Proteomes" id="UP000198784"/>
    </source>
</evidence>
<sequence>MRAPGHRCELSKESGMADSSKKMSLMGLTTLVAVNMMGSGIIMLPANMAQLGAVSLLSWIVTAIGSMAIAYCFAQCGIFCNRSGGMSAYSEEAHGKSAFFLCSFLYFLSLAIGNVAIGISAIGYLSSFIPWLGSGAMQLCIGLIVLLWLTTIANFGGPSITGKLGAITVWGVIIPVAGLSVIGWFWFDTEVFAAAWNPNNIAVSDAITQSIPLTLWAFLGMESAAQSSDAVENPKRDVPLACLFGTLGAAVVYVLSTTVIQGIVPNAELANSSAPFAYVYAQMFNPMVGNIIMALAVMACLGSLLGWQFTLAQTAKMTADQGMFPKLFAKVTAANAPIIGMIVCGVLQTVMALSTISPNASEQFGKLVGLAAVTNLIPYVTALTGLLVIMHKAKVSPAVYTRNVAALLVAMAYSYYAIYASGKDAVFGATIVLAIGYLLYGFIAKNFVDERAAAAAARS</sequence>
<dbReference type="Proteomes" id="UP000198784">
    <property type="component" value="Unassembled WGS sequence"/>
</dbReference>
<evidence type="ECO:0000256" key="6">
    <source>
        <dbReference type="HAMAP-Rule" id="MF_02073"/>
    </source>
</evidence>
<reference evidence="8" key="1">
    <citation type="submission" date="2016-10" db="EMBL/GenBank/DDBJ databases">
        <authorList>
            <person name="Varghese N."/>
            <person name="Submissions S."/>
        </authorList>
    </citation>
    <scope>NUCLEOTIDE SEQUENCE [LARGE SCALE GENOMIC DNA]</scope>
    <source>
        <strain evidence="8">DSM 17834</strain>
    </source>
</reference>
<accession>A0A1I5RVY8</accession>
<feature type="transmembrane region" description="Helical" evidence="6">
    <location>
        <begin position="240"/>
        <end position="264"/>
    </location>
</feature>
<evidence type="ECO:0000256" key="3">
    <source>
        <dbReference type="ARBA" id="ARBA00022692"/>
    </source>
</evidence>
<feature type="transmembrane region" description="Helical" evidence="6">
    <location>
        <begin position="164"/>
        <end position="187"/>
    </location>
</feature>
<feature type="transmembrane region" description="Helical" evidence="6">
    <location>
        <begin position="425"/>
        <end position="443"/>
    </location>
</feature>
<evidence type="ECO:0000256" key="5">
    <source>
        <dbReference type="ARBA" id="ARBA00023136"/>
    </source>
</evidence>
<dbReference type="Gene3D" id="1.20.1740.10">
    <property type="entry name" value="Amino acid/polyamine transporter I"/>
    <property type="match status" value="1"/>
</dbReference>
<keyword evidence="2 6" id="KW-1003">Cell membrane</keyword>
<dbReference type="PANTHER" id="PTHR42770:SF6">
    <property type="entry name" value="PUTRESCINE TRANSPORTER POTE"/>
    <property type="match status" value="1"/>
</dbReference>
<feature type="transmembrane region" description="Helical" evidence="6">
    <location>
        <begin position="128"/>
        <end position="152"/>
    </location>
</feature>
<evidence type="ECO:0000256" key="1">
    <source>
        <dbReference type="ARBA" id="ARBA00004651"/>
    </source>
</evidence>
<feature type="transmembrane region" description="Helical" evidence="6">
    <location>
        <begin position="98"/>
        <end position="122"/>
    </location>
</feature>
<feature type="transmembrane region" description="Helical" evidence="6">
    <location>
        <begin position="327"/>
        <end position="348"/>
    </location>
</feature>
<name>A0A1I5RVY8_9PSED</name>
<feature type="transmembrane region" description="Helical" evidence="6">
    <location>
        <begin position="368"/>
        <end position="388"/>
    </location>
</feature>
<dbReference type="GO" id="GO:0015496">
    <property type="term" value="F:putrescine:ornithine antiporter activity"/>
    <property type="evidence" value="ECO:0007669"/>
    <property type="project" value="InterPro"/>
</dbReference>
<feature type="transmembrane region" description="Helical" evidence="6">
    <location>
        <begin position="25"/>
        <end position="44"/>
    </location>
</feature>
<protein>
    <recommendedName>
        <fullName evidence="6">Putrescine transporter PotE</fullName>
    </recommendedName>
    <alternativeName>
        <fullName evidence="6">Putrescine-proton symporter / putrescine-ornithine antiporter</fullName>
    </alternativeName>
</protein>
<feature type="transmembrane region" description="Helical" evidence="6">
    <location>
        <begin position="284"/>
        <end position="307"/>
    </location>
</feature>
<organism evidence="7 8">
    <name type="scientific">Pseudomonas borbori</name>
    <dbReference type="NCBI Taxonomy" id="289003"/>
    <lineage>
        <taxon>Bacteria</taxon>
        <taxon>Pseudomonadati</taxon>
        <taxon>Pseudomonadota</taxon>
        <taxon>Gammaproteobacteria</taxon>
        <taxon>Pseudomonadales</taxon>
        <taxon>Pseudomonadaceae</taxon>
        <taxon>Pseudomonas</taxon>
    </lineage>
</organism>
<dbReference type="GO" id="GO:0015293">
    <property type="term" value="F:symporter activity"/>
    <property type="evidence" value="ECO:0007669"/>
    <property type="project" value="UniProtKB-KW"/>
</dbReference>
<dbReference type="InterPro" id="IPR002293">
    <property type="entry name" value="AA/rel_permease1"/>
</dbReference>
<dbReference type="STRING" id="289003.SAMN05216190_11417"/>
<keyword evidence="6" id="KW-0813">Transport</keyword>
<keyword evidence="6" id="KW-0997">Cell inner membrane</keyword>
<proteinExistence type="inferred from homology"/>
<dbReference type="EMBL" id="FOWX01000014">
    <property type="protein sequence ID" value="SFP62126.1"/>
    <property type="molecule type" value="Genomic_DNA"/>
</dbReference>
<comment type="similarity">
    <text evidence="6">Belongs to the amino acid-polyamine-organocation (APC) superfamily. Basic amino acid/polyamine antiporter (APA) (TC 2.A.3.2) family.</text>
</comment>
<evidence type="ECO:0000256" key="2">
    <source>
        <dbReference type="ARBA" id="ARBA00022475"/>
    </source>
</evidence>
<dbReference type="Pfam" id="PF13520">
    <property type="entry name" value="AA_permease_2"/>
    <property type="match status" value="1"/>
</dbReference>
<comment type="function">
    <text evidence="6">Catalyzes both the uptake and excretion of putrescine. The uptake of putrescine is dependent on the membrane potential and the excretion involves putrescine-ornithine antiporter activity.</text>
</comment>
<keyword evidence="8" id="KW-1185">Reference proteome</keyword>
<keyword evidence="6" id="KW-0050">Antiport</keyword>
<keyword evidence="6" id="KW-0029">Amino-acid transport</keyword>
<comment type="subcellular location">
    <subcellularLocation>
        <location evidence="6">Cell inner membrane</location>
        <topology evidence="6">Multi-pass membrane protein</topology>
    </subcellularLocation>
    <subcellularLocation>
        <location evidence="1">Cell membrane</location>
        <topology evidence="1">Multi-pass membrane protein</topology>
    </subcellularLocation>
</comment>
<feature type="transmembrane region" description="Helical" evidence="6">
    <location>
        <begin position="400"/>
        <end position="419"/>
    </location>
</feature>